<feature type="transmembrane region" description="Helical" evidence="11">
    <location>
        <begin position="155"/>
        <end position="175"/>
    </location>
</feature>
<protein>
    <submittedName>
        <fullName evidence="13">Amino acid permease</fullName>
    </submittedName>
</protein>
<evidence type="ECO:0000256" key="8">
    <source>
        <dbReference type="ARBA" id="ARBA00022989"/>
    </source>
</evidence>
<feature type="transmembrane region" description="Helical" evidence="11">
    <location>
        <begin position="285"/>
        <end position="305"/>
    </location>
</feature>
<feature type="transmembrane region" description="Helical" evidence="11">
    <location>
        <begin position="40"/>
        <end position="62"/>
    </location>
</feature>
<evidence type="ECO:0000256" key="11">
    <source>
        <dbReference type="SAM" id="Phobius"/>
    </source>
</evidence>
<evidence type="ECO:0000259" key="12">
    <source>
        <dbReference type="Pfam" id="PF00324"/>
    </source>
</evidence>
<feature type="compositionally biased region" description="Polar residues" evidence="10">
    <location>
        <begin position="1"/>
        <end position="16"/>
    </location>
</feature>
<feature type="region of interest" description="Disordered" evidence="10">
    <location>
        <begin position="1"/>
        <end position="31"/>
    </location>
</feature>
<evidence type="ECO:0000256" key="6">
    <source>
        <dbReference type="ARBA" id="ARBA00022692"/>
    </source>
</evidence>
<accession>A0A087BAP8</accession>
<sequence length="567" mass="62344">MTISHTSPNGAANSNEPARKAGPDQSSHNSMNRGLTSRHVQFIAIGGTIGTGLFLGSGQSIALTGPSIVLVYIFVGLMMFIMMRAIGELMYRDPDQHTFINFVGRYLGKGWGNFAIWTYWIALLFVGMTELTAVGDYFVTFFDTFGIDMSAWKSLIEVGFLVLLVLVNLSAVKVFGEAEFWFAMIKITLICAMIATAVVMLVIGYHYSAVHVTGQDAISPAGAVSIKNLFVNFSLMPNGWMKFLMSFQMVFFAYTLIEFVGVTVSETKNPRKVMPKAINSIIMRVLIFYVGALLAIMCIVPWTQFKQNADGTFASPFIMVFEYAGLNWAAGLVFFVVLTASASSLNSLLYSAGRHLFQKASESENPRFHKLGEVSGNKVPGRAIIASACLILVVPIVNFIPQLKSSFVLFSSCANAFLIIIYIMTMLAHRKYRKSPDFMPDGFLLPAWKVTNTLAIVFYVFIFATLFISADTRLPGFISAAWLIVFGTICVLKEKRSLTESEQAQQRLQAAEFTKQMKRDDVPGPLPAHADLLANGTVEPDELGSIALGDSPEPAAEFAKSVAEERE</sequence>
<comment type="caution">
    <text evidence="13">The sequence shown here is derived from an EMBL/GenBank/DDBJ whole genome shotgun (WGS) entry which is preliminary data.</text>
</comment>
<feature type="transmembrane region" description="Helical" evidence="11">
    <location>
        <begin position="325"/>
        <end position="349"/>
    </location>
</feature>
<dbReference type="PROSITE" id="PS00218">
    <property type="entry name" value="AMINO_ACID_PERMEASE_1"/>
    <property type="match status" value="1"/>
</dbReference>
<dbReference type="PANTHER" id="PTHR43495:SF4">
    <property type="entry name" value="AROMATIC AMINO ACID TRANSPORT PROTEIN AROP"/>
    <property type="match status" value="1"/>
</dbReference>
<dbReference type="eggNOG" id="COG1113">
    <property type="taxonomic scope" value="Bacteria"/>
</dbReference>
<comment type="similarity">
    <text evidence="2">Belongs to the amino acid-polyamine-organocation (APC) superfamily. Amino acid transporter (AAT) (TC 2.A.3.1) family.</text>
</comment>
<feature type="transmembrane region" description="Helical" evidence="11">
    <location>
        <begin position="450"/>
        <end position="468"/>
    </location>
</feature>
<dbReference type="GO" id="GO:0005886">
    <property type="term" value="C:plasma membrane"/>
    <property type="evidence" value="ECO:0007669"/>
    <property type="project" value="UniProtKB-SubCell"/>
</dbReference>
<keyword evidence="3" id="KW-0813">Transport</keyword>
<keyword evidence="8 11" id="KW-1133">Transmembrane helix</keyword>
<evidence type="ECO:0000256" key="9">
    <source>
        <dbReference type="ARBA" id="ARBA00023136"/>
    </source>
</evidence>
<evidence type="ECO:0000256" key="5">
    <source>
        <dbReference type="ARBA" id="ARBA00022519"/>
    </source>
</evidence>
<dbReference type="InterPro" id="IPR004841">
    <property type="entry name" value="AA-permease/SLC12A_dom"/>
</dbReference>
<keyword evidence="5" id="KW-0997">Cell inner membrane</keyword>
<keyword evidence="6 11" id="KW-0812">Transmembrane</keyword>
<feature type="transmembrane region" description="Helical" evidence="11">
    <location>
        <begin position="243"/>
        <end position="264"/>
    </location>
</feature>
<dbReference type="AlphaFoldDB" id="A0A087BAP8"/>
<feature type="region of interest" description="Disordered" evidence="10">
    <location>
        <begin position="543"/>
        <end position="567"/>
    </location>
</feature>
<dbReference type="Pfam" id="PF00324">
    <property type="entry name" value="AA_permease"/>
    <property type="match status" value="1"/>
</dbReference>
<evidence type="ECO:0000256" key="1">
    <source>
        <dbReference type="ARBA" id="ARBA00004429"/>
    </source>
</evidence>
<evidence type="ECO:0000256" key="2">
    <source>
        <dbReference type="ARBA" id="ARBA00008583"/>
    </source>
</evidence>
<feature type="domain" description="Amino acid permease/ SLC12A" evidence="12">
    <location>
        <begin position="39"/>
        <end position="484"/>
    </location>
</feature>
<comment type="subcellular location">
    <subcellularLocation>
        <location evidence="1">Cell inner membrane</location>
        <topology evidence="1">Multi-pass membrane protein</topology>
    </subcellularLocation>
</comment>
<evidence type="ECO:0000313" key="13">
    <source>
        <dbReference type="EMBL" id="KFI68098.1"/>
    </source>
</evidence>
<keyword evidence="4" id="KW-1003">Cell membrane</keyword>
<feature type="transmembrane region" description="Helical" evidence="11">
    <location>
        <begin position="187"/>
        <end position="207"/>
    </location>
</feature>
<keyword evidence="9 11" id="KW-0472">Membrane</keyword>
<feature type="transmembrane region" description="Helical" evidence="11">
    <location>
        <begin position="407"/>
        <end position="429"/>
    </location>
</feature>
<feature type="transmembrane region" description="Helical" evidence="11">
    <location>
        <begin position="68"/>
        <end position="87"/>
    </location>
</feature>
<dbReference type="PIRSF" id="PIRSF006060">
    <property type="entry name" value="AA_transporter"/>
    <property type="match status" value="1"/>
</dbReference>
<feature type="transmembrane region" description="Helical" evidence="11">
    <location>
        <begin position="114"/>
        <end position="135"/>
    </location>
</feature>
<organism evidence="13 14">
    <name type="scientific">Bifidobacterium magnum</name>
    <dbReference type="NCBI Taxonomy" id="1692"/>
    <lineage>
        <taxon>Bacteria</taxon>
        <taxon>Bacillati</taxon>
        <taxon>Actinomycetota</taxon>
        <taxon>Actinomycetes</taxon>
        <taxon>Bifidobacteriales</taxon>
        <taxon>Bifidobacteriaceae</taxon>
        <taxon>Bifidobacterium</taxon>
    </lineage>
</organism>
<evidence type="ECO:0000256" key="3">
    <source>
        <dbReference type="ARBA" id="ARBA00022448"/>
    </source>
</evidence>
<evidence type="ECO:0000256" key="10">
    <source>
        <dbReference type="SAM" id="MobiDB-lite"/>
    </source>
</evidence>
<dbReference type="Gene3D" id="1.20.1740.10">
    <property type="entry name" value="Amino acid/polyamine transporter I"/>
    <property type="match status" value="1"/>
</dbReference>
<feature type="transmembrane region" description="Helical" evidence="11">
    <location>
        <begin position="383"/>
        <end position="401"/>
    </location>
</feature>
<evidence type="ECO:0000313" key="14">
    <source>
        <dbReference type="Proteomes" id="UP000029052"/>
    </source>
</evidence>
<proteinExistence type="inferred from homology"/>
<dbReference type="InterPro" id="IPR004840">
    <property type="entry name" value="Amino_acid_permease_CS"/>
</dbReference>
<evidence type="ECO:0000256" key="7">
    <source>
        <dbReference type="ARBA" id="ARBA00022970"/>
    </source>
</evidence>
<feature type="transmembrane region" description="Helical" evidence="11">
    <location>
        <begin position="474"/>
        <end position="492"/>
    </location>
</feature>
<keyword evidence="7" id="KW-0029">Amino-acid transport</keyword>
<dbReference type="GO" id="GO:0006865">
    <property type="term" value="P:amino acid transport"/>
    <property type="evidence" value="ECO:0007669"/>
    <property type="project" value="UniProtKB-KW"/>
</dbReference>
<name>A0A087BAP8_9BIFI</name>
<dbReference type="EMBL" id="JGZB01000004">
    <property type="protein sequence ID" value="KFI68098.1"/>
    <property type="molecule type" value="Genomic_DNA"/>
</dbReference>
<dbReference type="PANTHER" id="PTHR43495">
    <property type="entry name" value="GABA PERMEASE"/>
    <property type="match status" value="1"/>
</dbReference>
<evidence type="ECO:0000256" key="4">
    <source>
        <dbReference type="ARBA" id="ARBA00022475"/>
    </source>
</evidence>
<dbReference type="Proteomes" id="UP000029052">
    <property type="component" value="Unassembled WGS sequence"/>
</dbReference>
<keyword evidence="14" id="KW-1185">Reference proteome</keyword>
<dbReference type="GO" id="GO:0055085">
    <property type="term" value="P:transmembrane transport"/>
    <property type="evidence" value="ECO:0007669"/>
    <property type="project" value="InterPro"/>
</dbReference>
<gene>
    <name evidence="13" type="ORF">BMAGN_0046</name>
</gene>
<reference evidence="13 14" key="1">
    <citation type="submission" date="2014-03" db="EMBL/GenBank/DDBJ databases">
        <title>Genomics of Bifidobacteria.</title>
        <authorList>
            <person name="Ventura M."/>
            <person name="Milani C."/>
            <person name="Lugli G.A."/>
        </authorList>
    </citation>
    <scope>NUCLEOTIDE SEQUENCE [LARGE SCALE GENOMIC DNA]</scope>
    <source>
        <strain evidence="13 14">LMG 11591</strain>
    </source>
</reference>